<dbReference type="RefSeq" id="WP_246282595.1">
    <property type="nucleotide sequence ID" value="NZ_CADIKL010000061.1"/>
</dbReference>
<dbReference type="AlphaFoldDB" id="A0A6J5GXD8"/>
<evidence type="ECO:0000313" key="2">
    <source>
        <dbReference type="Proteomes" id="UP000494119"/>
    </source>
</evidence>
<proteinExistence type="predicted"/>
<dbReference type="EMBL" id="CADIKL010000061">
    <property type="protein sequence ID" value="CAB3808746.1"/>
    <property type="molecule type" value="Genomic_DNA"/>
</dbReference>
<name>A0A6J5GXD8_9BURK</name>
<organism evidence="1 2">
    <name type="scientific">Paraburkholderia caffeinitolerans</name>
    <dbReference type="NCBI Taxonomy" id="1723730"/>
    <lineage>
        <taxon>Bacteria</taxon>
        <taxon>Pseudomonadati</taxon>
        <taxon>Pseudomonadota</taxon>
        <taxon>Betaproteobacteria</taxon>
        <taxon>Burkholderiales</taxon>
        <taxon>Burkholderiaceae</taxon>
        <taxon>Paraburkholderia</taxon>
    </lineage>
</organism>
<keyword evidence="2" id="KW-1185">Reference proteome</keyword>
<evidence type="ECO:0008006" key="3">
    <source>
        <dbReference type="Google" id="ProtNLM"/>
    </source>
</evidence>
<sequence>MNQQPVAVTIAQLECAINHWRDRRPAADEDKPVLCAEARVLADVYGLLIYSGAPSVEYSTLNAMQRDALAAVLR</sequence>
<dbReference type="Pfam" id="PF12512">
    <property type="entry name" value="DUF3717"/>
    <property type="match status" value="1"/>
</dbReference>
<dbReference type="Proteomes" id="UP000494119">
    <property type="component" value="Unassembled WGS sequence"/>
</dbReference>
<evidence type="ECO:0000313" key="1">
    <source>
        <dbReference type="EMBL" id="CAB3808746.1"/>
    </source>
</evidence>
<protein>
    <recommendedName>
        <fullName evidence="3">PF12512 family protein</fullName>
    </recommendedName>
</protein>
<accession>A0A6J5GXD8</accession>
<dbReference type="InterPro" id="IPR022191">
    <property type="entry name" value="DUF3717"/>
</dbReference>
<gene>
    <name evidence="1" type="ORF">LMG28688_06833</name>
</gene>
<reference evidence="1 2" key="1">
    <citation type="submission" date="2020-04" db="EMBL/GenBank/DDBJ databases">
        <authorList>
            <person name="De Canck E."/>
        </authorList>
    </citation>
    <scope>NUCLEOTIDE SEQUENCE [LARGE SCALE GENOMIC DNA]</scope>
    <source>
        <strain evidence="1 2">LMG 28688</strain>
    </source>
</reference>